<evidence type="ECO:0000313" key="2">
    <source>
        <dbReference type="EMBL" id="ADN18572.1"/>
    </source>
</evidence>
<protein>
    <submittedName>
        <fullName evidence="2">Ribonuclease II</fullName>
    </submittedName>
</protein>
<feature type="domain" description="RNB" evidence="1">
    <location>
        <begin position="23"/>
        <end position="296"/>
    </location>
</feature>
<proteinExistence type="predicted"/>
<keyword evidence="3" id="KW-1185">Reference proteome</keyword>
<dbReference type="GO" id="GO:0003723">
    <property type="term" value="F:RNA binding"/>
    <property type="evidence" value="ECO:0007669"/>
    <property type="project" value="InterPro"/>
</dbReference>
<dbReference type="InterPro" id="IPR012340">
    <property type="entry name" value="NA-bd_OB-fold"/>
</dbReference>
<dbReference type="InterPro" id="IPR050180">
    <property type="entry name" value="RNR_Ribonuclease"/>
</dbReference>
<dbReference type="GO" id="GO:0004540">
    <property type="term" value="F:RNA nuclease activity"/>
    <property type="evidence" value="ECO:0007669"/>
    <property type="project" value="InterPro"/>
</dbReference>
<dbReference type="PANTHER" id="PTHR23355">
    <property type="entry name" value="RIBONUCLEASE"/>
    <property type="match status" value="1"/>
</dbReference>
<dbReference type="Pfam" id="PF00773">
    <property type="entry name" value="RNB"/>
    <property type="match status" value="1"/>
</dbReference>
<dbReference type="InterPro" id="IPR001900">
    <property type="entry name" value="RNase_II/R"/>
</dbReference>
<dbReference type="OrthoDB" id="9764149at2"/>
<dbReference type="SMART" id="SM00955">
    <property type="entry name" value="RNB"/>
    <property type="match status" value="1"/>
</dbReference>
<dbReference type="EMBL" id="CP002201">
    <property type="protein sequence ID" value="ADN18572.1"/>
    <property type="molecule type" value="Genomic_DNA"/>
</dbReference>
<dbReference type="HOGENOM" id="CLU_782372_0_0_3"/>
<reference evidence="3" key="1">
    <citation type="journal article" date="2011" name="MBio">
        <title>Novel metabolic attributes of the genus Cyanothece, comprising a group of unicellular nitrogen-fixing Cyanobacteria.</title>
        <authorList>
            <person name="Bandyopadhyay A."/>
            <person name="Elvitigala T."/>
            <person name="Welsh E."/>
            <person name="Stockel J."/>
            <person name="Liberton M."/>
            <person name="Min H."/>
            <person name="Sherman L.A."/>
            <person name="Pakrasi H.B."/>
        </authorList>
    </citation>
    <scope>NUCLEOTIDE SEQUENCE [LARGE SCALE GENOMIC DNA]</scope>
    <source>
        <strain evidence="3">PCC 7822</strain>
        <plasmid evidence="3">Cy782203</plasmid>
    </source>
</reference>
<evidence type="ECO:0000259" key="1">
    <source>
        <dbReference type="SMART" id="SM00955"/>
    </source>
</evidence>
<organism evidence="2 3">
    <name type="scientific">Gloeothece verrucosa (strain PCC 7822)</name>
    <name type="common">Cyanothece sp. (strain PCC 7822)</name>
    <dbReference type="NCBI Taxonomy" id="497965"/>
    <lineage>
        <taxon>Bacteria</taxon>
        <taxon>Bacillati</taxon>
        <taxon>Cyanobacteriota</taxon>
        <taxon>Cyanophyceae</taxon>
        <taxon>Oscillatoriophycideae</taxon>
        <taxon>Chroococcales</taxon>
        <taxon>Aphanothecaceae</taxon>
        <taxon>Gloeothece</taxon>
        <taxon>Gloeothece verrucosa</taxon>
    </lineage>
</organism>
<name>E0UNP2_GLOV7</name>
<dbReference type="AlphaFoldDB" id="E0UNP2"/>
<evidence type="ECO:0000313" key="3">
    <source>
        <dbReference type="Proteomes" id="UP000008206"/>
    </source>
</evidence>
<dbReference type="GO" id="GO:0005829">
    <property type="term" value="C:cytosol"/>
    <property type="evidence" value="ECO:0007669"/>
    <property type="project" value="TreeGrafter"/>
</dbReference>
<sequence length="354" mass="39540">MRQFSHQVIAELETLKAPSVSKREQVLGFTIDSETSLDLDDAIWIEPIRNGAIIWVHITDVTSMVPFGGAIEKAAIERVETHYLPRKVDPMLPSDLATNKLSLLENKLRPTVTIKVTLDSNAKIVNTEVSLTQLTSLKKFSYTEAEAILNEPSNPFYCQIRYCEMWAQKLYWRRTNIGAIGGTSISGLFLDEEGRPCELRQYKSQQLIQEFMILANTAIANAAAQKQRVLELPLPGLDETNTDEPFFPSTQELDITQETVNNTTPEPIEDIPDIPGADNPILYLNNQSAILKIQPPTYQFRAVNGGWECTSKMVYQDETITATEVKTNKKEDIGAAALSILKKLHQIGAFAASI</sequence>
<gene>
    <name evidence="2" type="ordered locus">Cyan7822_6932</name>
</gene>
<dbReference type="GO" id="GO:0006402">
    <property type="term" value="P:mRNA catabolic process"/>
    <property type="evidence" value="ECO:0007669"/>
    <property type="project" value="TreeGrafter"/>
</dbReference>
<geneLocation type="plasmid" evidence="2 3">
    <name>Cy782203</name>
</geneLocation>
<dbReference type="KEGG" id="cyj:Cyan7822_6932"/>
<dbReference type="SUPFAM" id="SSF50249">
    <property type="entry name" value="Nucleic acid-binding proteins"/>
    <property type="match status" value="1"/>
</dbReference>
<dbReference type="RefSeq" id="WP_013325697.1">
    <property type="nucleotide sequence ID" value="NC_014502.1"/>
</dbReference>
<dbReference type="Proteomes" id="UP000008206">
    <property type="component" value="Plasmid Cy782203"/>
</dbReference>
<accession>E0UNP2</accession>
<dbReference type="PANTHER" id="PTHR23355:SF9">
    <property type="entry name" value="DIS3-LIKE EXONUCLEASE 2"/>
    <property type="match status" value="1"/>
</dbReference>
<keyword evidence="2" id="KW-0614">Plasmid</keyword>